<dbReference type="InterPro" id="IPR036737">
    <property type="entry name" value="OmpA-like_sf"/>
</dbReference>
<dbReference type="SUPFAM" id="SSF53850">
    <property type="entry name" value="Periplasmic binding protein-like II"/>
    <property type="match status" value="1"/>
</dbReference>
<dbReference type="InterPro" id="IPR015168">
    <property type="entry name" value="SsuA/THI5"/>
</dbReference>
<keyword evidence="4" id="KW-0812">Transmembrane</keyword>
<evidence type="ECO:0000256" key="3">
    <source>
        <dbReference type="ARBA" id="ARBA00022729"/>
    </source>
</evidence>
<dbReference type="EMBL" id="JN638751">
    <property type="protein sequence ID" value="AEO93508.1"/>
    <property type="molecule type" value="Genomic_DNA"/>
</dbReference>
<keyword evidence="4" id="KW-0472">Membrane</keyword>
<dbReference type="RefSeq" id="YP_009015552.1">
    <property type="nucleotide sequence ID" value="NC_023719.1"/>
</dbReference>
<reference evidence="6 7" key="1">
    <citation type="submission" date="2011-09" db="EMBL/GenBank/DDBJ databases">
        <authorList>
            <person name="Pope W.H."/>
            <person name="Pedulla M.L."/>
            <person name="Ford M.E."/>
            <person name="Peebles C.L."/>
            <person name="Hatfull G.H."/>
            <person name="Hendrix R.W."/>
        </authorList>
    </citation>
    <scope>NUCLEOTIDE SEQUENCE [LARGE SCALE GENOMIC DNA]</scope>
    <source>
        <strain evidence="6">G</strain>
    </source>
</reference>
<dbReference type="Gene3D" id="3.40.190.10">
    <property type="entry name" value="Periplasmic binding protein-like II"/>
    <property type="match status" value="2"/>
</dbReference>
<dbReference type="KEGG" id="vg:18563464"/>
<dbReference type="PANTHER" id="PTHR30024">
    <property type="entry name" value="ALIPHATIC SULFONATES-BINDING PROTEIN-RELATED"/>
    <property type="match status" value="1"/>
</dbReference>
<evidence type="ECO:0000313" key="7">
    <source>
        <dbReference type="Proteomes" id="UP000009273"/>
    </source>
</evidence>
<comment type="similarity">
    <text evidence="2">Belongs to the bacterial solute-binding protein SsuA/TauA family.</text>
</comment>
<evidence type="ECO:0000256" key="4">
    <source>
        <dbReference type="SAM" id="Phobius"/>
    </source>
</evidence>
<dbReference type="SUPFAM" id="SSF103088">
    <property type="entry name" value="OmpA-like"/>
    <property type="match status" value="1"/>
</dbReference>
<dbReference type="Pfam" id="PF09084">
    <property type="entry name" value="NMT1"/>
    <property type="match status" value="1"/>
</dbReference>
<dbReference type="Proteomes" id="UP000009273">
    <property type="component" value="Segment"/>
</dbReference>
<sequence length="525" mass="56770">MKKTKLTTAGKALIFGLVLLIVAGVTYFAGGFNAVSNLFSGSDDSGSTQSEKVDIVGSGSTKDDGVINVSLDEWIGWKSVIDANGGLETAKGSIYDKLGIKVKIHVINDANQSSNALIKGDLDGAGYTVNRYAFLYPKFKENGVNVVMPYVTNFSSGGDGIISKSDINSVEDLVGKKIAVPRFSEAQTLVEWLLAKSDLSDKDVKEIRKNMVMFDTPDDAAKAFFAGQVDAAATWQPYLSQAQETTGAKLLFSTKVAENIILDGIVFRQDFIDKNKEAVVKFTEGALEAMDLYTKEFSPIKDTMPLFATESNENIVAMAGDAKLASYNENKSLLTNEAVTLFTDMSNIWKTLGETSFPDEAKKAFTTSIIDSVDSKFASSVTADTNKPKFTEEKRQEAKQVDNVNSLLKQSATIEFQPNSAAFANAAEASKVLEEFVKTAQILNGSIIQIEGNVNNTGAGNDEAISKKLSEQRAKAVAMYLQQQGVDATRFVVVGNGTTKQIGDNNTEAGKAQNRRTDVFFKIVE</sequence>
<keyword evidence="7" id="KW-1185">Reference proteome</keyword>
<dbReference type="PANTHER" id="PTHR30024:SF47">
    <property type="entry name" value="TAURINE-BINDING PERIPLASMIC PROTEIN"/>
    <property type="match status" value="1"/>
</dbReference>
<dbReference type="PROSITE" id="PS51123">
    <property type="entry name" value="OMPA_2"/>
    <property type="match status" value="1"/>
</dbReference>
<dbReference type="Gene3D" id="3.30.1330.60">
    <property type="entry name" value="OmpA-like domain"/>
    <property type="match status" value="1"/>
</dbReference>
<organism evidence="6 7">
    <name type="scientific">Bacillus phage G</name>
    <dbReference type="NCBI Taxonomy" id="2884420"/>
    <lineage>
        <taxon>Viruses</taxon>
        <taxon>Duplodnaviria</taxon>
        <taxon>Heunggongvirae</taxon>
        <taxon>Uroviricota</taxon>
        <taxon>Caudoviricetes</taxon>
        <taxon>Donellivirus</taxon>
        <taxon>Donellivirus gee</taxon>
    </lineage>
</organism>
<dbReference type="InterPro" id="IPR006665">
    <property type="entry name" value="OmpA-like"/>
</dbReference>
<evidence type="ECO:0000313" key="6">
    <source>
        <dbReference type="EMBL" id="AEO93508.1"/>
    </source>
</evidence>
<protein>
    <submittedName>
        <fullName evidence="6">Gp249</fullName>
    </submittedName>
</protein>
<keyword evidence="4" id="KW-1133">Transmembrane helix</keyword>
<dbReference type="GeneID" id="18563464"/>
<feature type="transmembrane region" description="Helical" evidence="4">
    <location>
        <begin position="12"/>
        <end position="30"/>
    </location>
</feature>
<comment type="subcellular location">
    <subcellularLocation>
        <location evidence="1">Periplasm</location>
    </subcellularLocation>
</comment>
<proteinExistence type="inferred from homology"/>
<evidence type="ECO:0000256" key="1">
    <source>
        <dbReference type="ARBA" id="ARBA00004418"/>
    </source>
</evidence>
<gene>
    <name evidence="6" type="primary">249</name>
    <name evidence="6" type="ORF">G_249</name>
</gene>
<dbReference type="CDD" id="cd07185">
    <property type="entry name" value="OmpA_C-like"/>
    <property type="match status" value="1"/>
</dbReference>
<feature type="domain" description="OmpA-like" evidence="5">
    <location>
        <begin position="403"/>
        <end position="525"/>
    </location>
</feature>
<accession>G3M9Z0</accession>
<keyword evidence="3" id="KW-0732">Signal</keyword>
<name>G3M9Z0_9CAUD</name>
<evidence type="ECO:0000259" key="5">
    <source>
        <dbReference type="PROSITE" id="PS51123"/>
    </source>
</evidence>
<dbReference type="Pfam" id="PF00691">
    <property type="entry name" value="OmpA"/>
    <property type="match status" value="1"/>
</dbReference>
<evidence type="ECO:0000256" key="2">
    <source>
        <dbReference type="ARBA" id="ARBA00010742"/>
    </source>
</evidence>